<dbReference type="AlphaFoldDB" id="A0A2N6PE00"/>
<keyword evidence="1" id="KW-0472">Membrane</keyword>
<feature type="transmembrane region" description="Helical" evidence="1">
    <location>
        <begin position="85"/>
        <end position="106"/>
    </location>
</feature>
<gene>
    <name evidence="3" type="ORF">CJ198_14030</name>
    <name evidence="2" type="ORF">HLA91_05340</name>
</gene>
<evidence type="ECO:0000313" key="3">
    <source>
        <dbReference type="EMBL" id="PMB96907.1"/>
    </source>
</evidence>
<dbReference type="OrthoDB" id="154912at2"/>
<feature type="transmembrane region" description="Helical" evidence="1">
    <location>
        <begin position="171"/>
        <end position="194"/>
    </location>
</feature>
<keyword evidence="4" id="KW-1185">Reference proteome</keyword>
<reference evidence="2 5" key="2">
    <citation type="submission" date="2020-05" db="EMBL/GenBank/DDBJ databases">
        <title>MicrobeNet Type strains.</title>
        <authorList>
            <person name="Nicholson A.C."/>
        </authorList>
    </citation>
    <scope>NUCLEOTIDE SEQUENCE [LARGE SCALE GENOMIC DNA]</scope>
    <source>
        <strain evidence="2 5">CCUG 46604</strain>
    </source>
</reference>
<dbReference type="Proteomes" id="UP000549517">
    <property type="component" value="Unassembled WGS sequence"/>
</dbReference>
<organism evidence="3 4">
    <name type="scientific">Brevibacterium luteolum</name>
    <dbReference type="NCBI Taxonomy" id="199591"/>
    <lineage>
        <taxon>Bacteria</taxon>
        <taxon>Bacillati</taxon>
        <taxon>Actinomycetota</taxon>
        <taxon>Actinomycetes</taxon>
        <taxon>Micrococcales</taxon>
        <taxon>Brevibacteriaceae</taxon>
        <taxon>Brevibacterium</taxon>
    </lineage>
</organism>
<keyword evidence="1" id="KW-1133">Transmembrane helix</keyword>
<proteinExistence type="predicted"/>
<keyword evidence="1" id="KW-0812">Transmembrane</keyword>
<evidence type="ECO:0000313" key="2">
    <source>
        <dbReference type="EMBL" id="NNG78802.1"/>
    </source>
</evidence>
<comment type="caution">
    <text evidence="3">The sequence shown here is derived from an EMBL/GenBank/DDBJ whole genome shotgun (WGS) entry which is preliminary data.</text>
</comment>
<dbReference type="RefSeq" id="WP_102163230.1">
    <property type="nucleotide sequence ID" value="NZ_JALXPL010000027.1"/>
</dbReference>
<dbReference type="EMBL" id="JABEMC010000002">
    <property type="protein sequence ID" value="NNG78802.1"/>
    <property type="molecule type" value="Genomic_DNA"/>
</dbReference>
<evidence type="ECO:0000256" key="1">
    <source>
        <dbReference type="SAM" id="Phobius"/>
    </source>
</evidence>
<feature type="transmembrane region" description="Helical" evidence="1">
    <location>
        <begin position="112"/>
        <end position="134"/>
    </location>
</feature>
<evidence type="ECO:0000313" key="4">
    <source>
        <dbReference type="Proteomes" id="UP000235703"/>
    </source>
</evidence>
<accession>A0A2N6PE00</accession>
<dbReference type="PANTHER" id="PTHR40078">
    <property type="entry name" value="INTEGRAL MEMBRANE PROTEIN-RELATED"/>
    <property type="match status" value="1"/>
</dbReference>
<feature type="transmembrane region" description="Helical" evidence="1">
    <location>
        <begin position="58"/>
        <end position="78"/>
    </location>
</feature>
<evidence type="ECO:0008006" key="6">
    <source>
        <dbReference type="Google" id="ProtNLM"/>
    </source>
</evidence>
<sequence length="217" mass="23311">MAKPAGYFRLLAHHPLPIRLAALYVGLFLYGFSAGLMLRSTLGNMPWDVLHEGLSKLTGISIGLIVVILSFLLLLLWIPLKQRPGLGTLSNALLVGLFIDLTLFIVPAPEQLWLRIVFVALAILINAVATVLYIIPNFGPGPRDGLMTGLVLKTGGSVTVVRASIEIAVMLIGWLLGGTLFIATIVFAVVIGPVTHYILHLAIKLFGPGDPMVSEDT</sequence>
<dbReference type="Pfam" id="PF19700">
    <property type="entry name" value="DUF6198"/>
    <property type="match status" value="1"/>
</dbReference>
<dbReference type="EMBL" id="PNFZ01000013">
    <property type="protein sequence ID" value="PMB96907.1"/>
    <property type="molecule type" value="Genomic_DNA"/>
</dbReference>
<protein>
    <recommendedName>
        <fullName evidence="6">YitT family protein</fullName>
    </recommendedName>
</protein>
<name>A0A2N6PE00_9MICO</name>
<dbReference type="PANTHER" id="PTHR40078:SF1">
    <property type="entry name" value="INTEGRAL MEMBRANE PROTEIN"/>
    <property type="match status" value="1"/>
</dbReference>
<dbReference type="InterPro" id="IPR038750">
    <property type="entry name" value="YczE/YyaS-like"/>
</dbReference>
<dbReference type="Proteomes" id="UP000235703">
    <property type="component" value="Unassembled WGS sequence"/>
</dbReference>
<evidence type="ECO:0000313" key="5">
    <source>
        <dbReference type="Proteomes" id="UP000549517"/>
    </source>
</evidence>
<reference evidence="3 4" key="1">
    <citation type="submission" date="2017-09" db="EMBL/GenBank/DDBJ databases">
        <title>Bacterial strain isolated from the female urinary microbiota.</title>
        <authorList>
            <person name="Thomas-White K."/>
            <person name="Kumar N."/>
            <person name="Forster S."/>
            <person name="Putonti C."/>
            <person name="Lawley T."/>
            <person name="Wolfe A.J."/>
        </authorList>
    </citation>
    <scope>NUCLEOTIDE SEQUENCE [LARGE SCALE GENOMIC DNA]</scope>
    <source>
        <strain evidence="3 4">UMB0680</strain>
    </source>
</reference>
<feature type="transmembrane region" description="Helical" evidence="1">
    <location>
        <begin position="21"/>
        <end position="38"/>
    </location>
</feature>